<dbReference type="Proteomes" id="UP000014803">
    <property type="component" value="Chromosome"/>
</dbReference>
<dbReference type="AlphaFoldDB" id="S4Y910"/>
<dbReference type="PATRIC" id="fig|1254432.3.peg.9839"/>
<evidence type="ECO:0008006" key="3">
    <source>
        <dbReference type="Google" id="ProtNLM"/>
    </source>
</evidence>
<dbReference type="HOGENOM" id="CLU_2620180_0_0_7"/>
<name>S4Y910_SORCE</name>
<evidence type="ECO:0000313" key="1">
    <source>
        <dbReference type="EMBL" id="AGP40765.1"/>
    </source>
</evidence>
<dbReference type="RefSeq" id="WP_020740559.1">
    <property type="nucleotide sequence ID" value="NC_021658.1"/>
</dbReference>
<gene>
    <name evidence="1" type="ORF">SCE1572_43530</name>
</gene>
<sequence length="78" mass="8841">MSFERRPLFLEAVDHEEYVKVEPEYGPSGEVISASPIEGTRTAFLHLRRSDGVVVRAEIPYEHLDPILALMIPDFDGE</sequence>
<dbReference type="KEGG" id="scu:SCE1572_43530"/>
<dbReference type="EMBL" id="CP003969">
    <property type="protein sequence ID" value="AGP40765.1"/>
    <property type="molecule type" value="Genomic_DNA"/>
</dbReference>
<reference evidence="1 2" key="1">
    <citation type="journal article" date="2013" name="Sci. Rep.">
        <title>Extraordinary expansion of a Sorangium cellulosum genome from an alkaline milieu.</title>
        <authorList>
            <person name="Han K."/>
            <person name="Li Z.F."/>
            <person name="Peng R."/>
            <person name="Zhu L.P."/>
            <person name="Zhou T."/>
            <person name="Wang L.G."/>
            <person name="Li S.G."/>
            <person name="Zhang X.B."/>
            <person name="Hu W."/>
            <person name="Wu Z.H."/>
            <person name="Qin N."/>
            <person name="Li Y.Z."/>
        </authorList>
    </citation>
    <scope>NUCLEOTIDE SEQUENCE [LARGE SCALE GENOMIC DNA]</scope>
    <source>
        <strain evidence="1 2">So0157-2</strain>
    </source>
</reference>
<dbReference type="STRING" id="1254432.SCE1572_43530"/>
<proteinExistence type="predicted"/>
<evidence type="ECO:0000313" key="2">
    <source>
        <dbReference type="Proteomes" id="UP000014803"/>
    </source>
</evidence>
<protein>
    <recommendedName>
        <fullName evidence="3">DUF4926 domain-containing protein</fullName>
    </recommendedName>
</protein>
<organism evidence="1 2">
    <name type="scientific">Sorangium cellulosum So0157-2</name>
    <dbReference type="NCBI Taxonomy" id="1254432"/>
    <lineage>
        <taxon>Bacteria</taxon>
        <taxon>Pseudomonadati</taxon>
        <taxon>Myxococcota</taxon>
        <taxon>Polyangia</taxon>
        <taxon>Polyangiales</taxon>
        <taxon>Polyangiaceae</taxon>
        <taxon>Sorangium</taxon>
    </lineage>
</organism>
<accession>S4Y910</accession>